<organism evidence="1 2">
    <name type="scientific">Candidatus Buchananbacteria bacterium CG10_big_fil_rev_8_21_14_0_10_42_9</name>
    <dbReference type="NCBI Taxonomy" id="1974526"/>
    <lineage>
        <taxon>Bacteria</taxon>
        <taxon>Candidatus Buchananiibacteriota</taxon>
    </lineage>
</organism>
<gene>
    <name evidence="1" type="ORF">COT81_00890</name>
</gene>
<reference evidence="2" key="1">
    <citation type="submission" date="2017-09" db="EMBL/GenBank/DDBJ databases">
        <title>Depth-based differentiation of microbial function through sediment-hosted aquifers and enrichment of novel symbionts in the deep terrestrial subsurface.</title>
        <authorList>
            <person name="Probst A.J."/>
            <person name="Ladd B."/>
            <person name="Jarett J.K."/>
            <person name="Geller-Mcgrath D.E."/>
            <person name="Sieber C.M.K."/>
            <person name="Emerson J.B."/>
            <person name="Anantharaman K."/>
            <person name="Thomas B.C."/>
            <person name="Malmstrom R."/>
            <person name="Stieglmeier M."/>
            <person name="Klingl A."/>
            <person name="Woyke T."/>
            <person name="Ryan C.M."/>
            <person name="Banfield J.F."/>
        </authorList>
    </citation>
    <scope>NUCLEOTIDE SEQUENCE [LARGE SCALE GENOMIC DNA]</scope>
</reference>
<dbReference type="EMBL" id="PEZZ01000005">
    <property type="protein sequence ID" value="PIS05478.1"/>
    <property type="molecule type" value="Genomic_DNA"/>
</dbReference>
<evidence type="ECO:0000313" key="2">
    <source>
        <dbReference type="Proteomes" id="UP000230935"/>
    </source>
</evidence>
<dbReference type="Proteomes" id="UP000230935">
    <property type="component" value="Unassembled WGS sequence"/>
</dbReference>
<proteinExistence type="predicted"/>
<dbReference type="AlphaFoldDB" id="A0A2H0W2A0"/>
<evidence type="ECO:0000313" key="1">
    <source>
        <dbReference type="EMBL" id="PIS05478.1"/>
    </source>
</evidence>
<protein>
    <submittedName>
        <fullName evidence="1">Uncharacterized protein</fullName>
    </submittedName>
</protein>
<comment type="caution">
    <text evidence="1">The sequence shown here is derived from an EMBL/GenBank/DDBJ whole genome shotgun (WGS) entry which is preliminary data.</text>
</comment>
<sequence>MQCHECGANLLDSVHEKSCPMKALIAVLEQHGLRDFLAGADHGVESAVRFANRLTHRVRLDSSNPAHREGVKLAIQAAAGRMGGRIEVFNGTIVLTKPLRPDEKPKTIGELLAPT</sequence>
<accession>A0A2H0W2A0</accession>
<name>A0A2H0W2A0_9BACT</name>